<sequence>MNDPPFPHSRQVDNCPSVQSHANCLAKTAYHAHDSQERICYKLWTQGILDHVTPSQRIHKRSDIMQTWGTSVVVSAVEEQVLETYLEFLFF</sequence>
<dbReference type="EMBL" id="JAFNEN010000176">
    <property type="protein sequence ID" value="KAG8190695.1"/>
    <property type="molecule type" value="Genomic_DNA"/>
</dbReference>
<proteinExistence type="predicted"/>
<name>A0AAV6V222_9ARAC</name>
<dbReference type="AlphaFoldDB" id="A0AAV6V222"/>
<reference evidence="1 2" key="1">
    <citation type="journal article" date="2022" name="Nat. Ecol. Evol.">
        <title>A masculinizing supergene underlies an exaggerated male reproductive morph in a spider.</title>
        <authorList>
            <person name="Hendrickx F."/>
            <person name="De Corte Z."/>
            <person name="Sonet G."/>
            <person name="Van Belleghem S.M."/>
            <person name="Kostlbacher S."/>
            <person name="Vangestel C."/>
        </authorList>
    </citation>
    <scope>NUCLEOTIDE SEQUENCE [LARGE SCALE GENOMIC DNA]</scope>
    <source>
        <strain evidence="1">W744_W776</strain>
    </source>
</reference>
<accession>A0AAV6V222</accession>
<evidence type="ECO:0000313" key="1">
    <source>
        <dbReference type="EMBL" id="KAG8190695.1"/>
    </source>
</evidence>
<dbReference type="Proteomes" id="UP000827092">
    <property type="component" value="Unassembled WGS sequence"/>
</dbReference>
<evidence type="ECO:0000313" key="2">
    <source>
        <dbReference type="Proteomes" id="UP000827092"/>
    </source>
</evidence>
<organism evidence="1 2">
    <name type="scientific">Oedothorax gibbosus</name>
    <dbReference type="NCBI Taxonomy" id="931172"/>
    <lineage>
        <taxon>Eukaryota</taxon>
        <taxon>Metazoa</taxon>
        <taxon>Ecdysozoa</taxon>
        <taxon>Arthropoda</taxon>
        <taxon>Chelicerata</taxon>
        <taxon>Arachnida</taxon>
        <taxon>Araneae</taxon>
        <taxon>Araneomorphae</taxon>
        <taxon>Entelegynae</taxon>
        <taxon>Araneoidea</taxon>
        <taxon>Linyphiidae</taxon>
        <taxon>Erigoninae</taxon>
        <taxon>Oedothorax</taxon>
    </lineage>
</organism>
<keyword evidence="2" id="KW-1185">Reference proteome</keyword>
<protein>
    <submittedName>
        <fullName evidence="1">Uncharacterized protein</fullName>
    </submittedName>
</protein>
<comment type="caution">
    <text evidence="1">The sequence shown here is derived from an EMBL/GenBank/DDBJ whole genome shotgun (WGS) entry which is preliminary data.</text>
</comment>
<gene>
    <name evidence="1" type="ORF">JTE90_004199</name>
</gene>